<dbReference type="AlphaFoldDB" id="R0IHN9"/>
<protein>
    <submittedName>
        <fullName evidence="1">Uncharacterized protein</fullName>
    </submittedName>
</protein>
<evidence type="ECO:0000313" key="1">
    <source>
        <dbReference type="EMBL" id="EOA36383.1"/>
    </source>
</evidence>
<name>R0IHN9_9BRAS</name>
<sequence>MYIYISYCLSKTLCFLVSETACFSRDFTVTTDNLGFLLHFELFAMSLFLRLSSGSGCNLFDVFCVVSKSLQTFPPPLF</sequence>
<dbReference type="Proteomes" id="UP000029121">
    <property type="component" value="Unassembled WGS sequence"/>
</dbReference>
<keyword evidence="2" id="KW-1185">Reference proteome</keyword>
<evidence type="ECO:0000313" key="2">
    <source>
        <dbReference type="Proteomes" id="UP000029121"/>
    </source>
</evidence>
<dbReference type="EMBL" id="KB870805">
    <property type="protein sequence ID" value="EOA36383.1"/>
    <property type="molecule type" value="Genomic_DNA"/>
</dbReference>
<gene>
    <name evidence="1" type="ORF">CARUB_v10010793mg</name>
</gene>
<proteinExistence type="predicted"/>
<reference evidence="2" key="1">
    <citation type="journal article" date="2013" name="Nat. Genet.">
        <title>The Capsella rubella genome and the genomic consequences of rapid mating system evolution.</title>
        <authorList>
            <person name="Slotte T."/>
            <person name="Hazzouri K.M."/>
            <person name="Agren J.A."/>
            <person name="Koenig D."/>
            <person name="Maumus F."/>
            <person name="Guo Y.L."/>
            <person name="Steige K."/>
            <person name="Platts A.E."/>
            <person name="Escobar J.S."/>
            <person name="Newman L.K."/>
            <person name="Wang W."/>
            <person name="Mandakova T."/>
            <person name="Vello E."/>
            <person name="Smith L.M."/>
            <person name="Henz S.R."/>
            <person name="Steffen J."/>
            <person name="Takuno S."/>
            <person name="Brandvain Y."/>
            <person name="Coop G."/>
            <person name="Andolfatto P."/>
            <person name="Hu T.T."/>
            <person name="Blanchette M."/>
            <person name="Clark R.M."/>
            <person name="Quesneville H."/>
            <person name="Nordborg M."/>
            <person name="Gaut B.S."/>
            <person name="Lysak M.A."/>
            <person name="Jenkins J."/>
            <person name="Grimwood J."/>
            <person name="Chapman J."/>
            <person name="Prochnik S."/>
            <person name="Shu S."/>
            <person name="Rokhsar D."/>
            <person name="Schmutz J."/>
            <person name="Weigel D."/>
            <person name="Wright S.I."/>
        </authorList>
    </citation>
    <scope>NUCLEOTIDE SEQUENCE [LARGE SCALE GENOMIC DNA]</scope>
    <source>
        <strain evidence="2">cv. Monte Gargano</strain>
    </source>
</reference>
<organism evidence="1 2">
    <name type="scientific">Capsella rubella</name>
    <dbReference type="NCBI Taxonomy" id="81985"/>
    <lineage>
        <taxon>Eukaryota</taxon>
        <taxon>Viridiplantae</taxon>
        <taxon>Streptophyta</taxon>
        <taxon>Embryophyta</taxon>
        <taxon>Tracheophyta</taxon>
        <taxon>Spermatophyta</taxon>
        <taxon>Magnoliopsida</taxon>
        <taxon>eudicotyledons</taxon>
        <taxon>Gunneridae</taxon>
        <taxon>Pentapetalae</taxon>
        <taxon>rosids</taxon>
        <taxon>malvids</taxon>
        <taxon>Brassicales</taxon>
        <taxon>Brassicaceae</taxon>
        <taxon>Camelineae</taxon>
        <taxon>Capsella</taxon>
    </lineage>
</organism>
<accession>R0IHN9</accession>